<keyword evidence="3 9" id="KW-0479">Metal-binding</keyword>
<comment type="cofactor">
    <cofactor evidence="9">
        <name>Mg(2+)</name>
        <dbReference type="ChEBI" id="CHEBI:18420"/>
    </cofactor>
    <text evidence="9">Binds 1 Mg(2+) ion per subunit.</text>
</comment>
<dbReference type="EMBL" id="QGMY01000007">
    <property type="protein sequence ID" value="PWR72198.1"/>
    <property type="molecule type" value="Genomic_DNA"/>
</dbReference>
<dbReference type="PANTHER" id="PTHR20857:SF15">
    <property type="entry name" value="THIAMINE-PHOSPHATE SYNTHASE"/>
    <property type="match status" value="1"/>
</dbReference>
<evidence type="ECO:0000313" key="14">
    <source>
        <dbReference type="Proteomes" id="UP000245657"/>
    </source>
</evidence>
<dbReference type="FunFam" id="3.20.20.70:FF:000096">
    <property type="entry name" value="Thiamine-phosphate synthase"/>
    <property type="match status" value="1"/>
</dbReference>
<dbReference type="Gene3D" id="3.20.20.70">
    <property type="entry name" value="Aldolase class I"/>
    <property type="match status" value="1"/>
</dbReference>
<comment type="pathway">
    <text evidence="1 9 11">Cofactor biosynthesis; thiamine diphosphate biosynthesis; thiamine phosphate from 4-amino-2-methyl-5-diphosphomethylpyrimidine and 4-methyl-5-(2-phosphoethyl)-thiazole: step 1/1.</text>
</comment>
<evidence type="ECO:0000256" key="6">
    <source>
        <dbReference type="ARBA" id="ARBA00047334"/>
    </source>
</evidence>
<evidence type="ECO:0000256" key="10">
    <source>
        <dbReference type="RuleBase" id="RU003826"/>
    </source>
</evidence>
<evidence type="ECO:0000256" key="2">
    <source>
        <dbReference type="ARBA" id="ARBA00022679"/>
    </source>
</evidence>
<dbReference type="InterPro" id="IPR022998">
    <property type="entry name" value="ThiamineP_synth_TenI"/>
</dbReference>
<proteinExistence type="inferred from homology"/>
<dbReference type="InterPro" id="IPR034291">
    <property type="entry name" value="TMP_synthase"/>
</dbReference>
<feature type="binding site" evidence="9">
    <location>
        <position position="135"/>
    </location>
    <ligand>
        <name>4-amino-2-methyl-5-(diphosphooxymethyl)pyrimidine</name>
        <dbReference type="ChEBI" id="CHEBI:57841"/>
    </ligand>
</feature>
<evidence type="ECO:0000256" key="5">
    <source>
        <dbReference type="ARBA" id="ARBA00022977"/>
    </source>
</evidence>
<dbReference type="GO" id="GO:0009229">
    <property type="term" value="P:thiamine diphosphate biosynthetic process"/>
    <property type="evidence" value="ECO:0007669"/>
    <property type="project" value="UniProtKB-UniRule"/>
</dbReference>
<dbReference type="NCBIfam" id="TIGR00693">
    <property type="entry name" value="thiE"/>
    <property type="match status" value="1"/>
</dbReference>
<name>A0A2V2N6T7_9EURY</name>
<dbReference type="UniPathway" id="UPA00060">
    <property type="reaction ID" value="UER00141"/>
</dbReference>
<keyword evidence="5 9" id="KW-0784">Thiamine biosynthesis</keyword>
<evidence type="ECO:0000256" key="4">
    <source>
        <dbReference type="ARBA" id="ARBA00022842"/>
    </source>
</evidence>
<dbReference type="GO" id="GO:0009228">
    <property type="term" value="P:thiamine biosynthetic process"/>
    <property type="evidence" value="ECO:0007669"/>
    <property type="project" value="UniProtKB-KW"/>
</dbReference>
<feature type="binding site" evidence="9">
    <location>
        <begin position="35"/>
        <end position="39"/>
    </location>
    <ligand>
        <name>4-amino-2-methyl-5-(diphosphooxymethyl)pyrimidine</name>
        <dbReference type="ChEBI" id="CHEBI:57841"/>
    </ligand>
</feature>
<feature type="binding site" evidence="9">
    <location>
        <position position="67"/>
    </location>
    <ligand>
        <name>4-amino-2-methyl-5-(diphosphooxymethyl)pyrimidine</name>
        <dbReference type="ChEBI" id="CHEBI:57841"/>
    </ligand>
</feature>
<dbReference type="PANTHER" id="PTHR20857">
    <property type="entry name" value="THIAMINE-PHOSPHATE PYROPHOSPHORYLASE"/>
    <property type="match status" value="1"/>
</dbReference>
<dbReference type="InterPro" id="IPR036206">
    <property type="entry name" value="ThiamineP_synth_sf"/>
</dbReference>
<dbReference type="GO" id="GO:0004789">
    <property type="term" value="F:thiamine-phosphate diphosphorylase activity"/>
    <property type="evidence" value="ECO:0007669"/>
    <property type="project" value="UniProtKB-UniRule"/>
</dbReference>
<dbReference type="RefSeq" id="WP_109968687.1">
    <property type="nucleotide sequence ID" value="NZ_CP176093.1"/>
</dbReference>
<evidence type="ECO:0000256" key="11">
    <source>
        <dbReference type="RuleBase" id="RU004253"/>
    </source>
</evidence>
<evidence type="ECO:0000256" key="7">
    <source>
        <dbReference type="ARBA" id="ARBA00047851"/>
    </source>
</evidence>
<protein>
    <recommendedName>
        <fullName evidence="9">Thiamine-phosphate synthase</fullName>
        <shortName evidence="9">TP synthase</shortName>
        <shortName evidence="9">TPS</shortName>
        <ecNumber evidence="9">2.5.1.3</ecNumber>
    </recommendedName>
    <alternativeName>
        <fullName evidence="9">Thiamine-phosphate pyrophosphorylase</fullName>
        <shortName evidence="9">TMP pyrophosphorylase</shortName>
        <shortName evidence="9">TMP-PPase</shortName>
    </alternativeName>
</protein>
<feature type="binding site" evidence="9">
    <location>
        <position position="87"/>
    </location>
    <ligand>
        <name>Mg(2+)</name>
        <dbReference type="ChEBI" id="CHEBI:18420"/>
    </ligand>
</feature>
<evidence type="ECO:0000256" key="3">
    <source>
        <dbReference type="ARBA" id="ARBA00022723"/>
    </source>
</evidence>
<dbReference type="OrthoDB" id="85572at2157"/>
<dbReference type="GeneID" id="97547928"/>
<comment type="function">
    <text evidence="9">Condenses 4-methyl-5-(beta-hydroxyethyl)thiazole monophosphate (THZ-P) and 2-methyl-4-amino-5-hydroxymethyl pyrimidine pyrophosphate (HMP-PP) to form thiamine monophosphate (TMP).</text>
</comment>
<evidence type="ECO:0000256" key="8">
    <source>
        <dbReference type="ARBA" id="ARBA00047883"/>
    </source>
</evidence>
<evidence type="ECO:0000256" key="1">
    <source>
        <dbReference type="ARBA" id="ARBA00005165"/>
    </source>
</evidence>
<evidence type="ECO:0000313" key="13">
    <source>
        <dbReference type="EMBL" id="PWR72198.1"/>
    </source>
</evidence>
<dbReference type="GO" id="GO:0000287">
    <property type="term" value="F:magnesium ion binding"/>
    <property type="evidence" value="ECO:0007669"/>
    <property type="project" value="UniProtKB-UniRule"/>
</dbReference>
<dbReference type="EC" id="2.5.1.3" evidence="9"/>
<keyword evidence="14" id="KW-1185">Reference proteome</keyword>
<dbReference type="CDD" id="cd00564">
    <property type="entry name" value="TMP_TenI"/>
    <property type="match status" value="1"/>
</dbReference>
<organism evidence="13 14">
    <name type="scientific">Methanospirillum lacunae</name>
    <dbReference type="NCBI Taxonomy" id="668570"/>
    <lineage>
        <taxon>Archaea</taxon>
        <taxon>Methanobacteriati</taxon>
        <taxon>Methanobacteriota</taxon>
        <taxon>Stenosarchaea group</taxon>
        <taxon>Methanomicrobia</taxon>
        <taxon>Methanomicrobiales</taxon>
        <taxon>Methanospirillaceae</taxon>
        <taxon>Methanospirillum</taxon>
    </lineage>
</organism>
<feature type="domain" description="Thiamine phosphate synthase/TenI" evidence="12">
    <location>
        <begin position="5"/>
        <end position="186"/>
    </location>
</feature>
<comment type="caution">
    <text evidence="13">The sequence shown here is derived from an EMBL/GenBank/DDBJ whole genome shotgun (WGS) entry which is preliminary data.</text>
</comment>
<comment type="catalytic activity">
    <reaction evidence="8 9 10">
        <text>2-[(2R,5Z)-2-carboxy-4-methylthiazol-5(2H)-ylidene]ethyl phosphate + 4-amino-2-methyl-5-(diphosphooxymethyl)pyrimidine + 2 H(+) = thiamine phosphate + CO2 + diphosphate</text>
        <dbReference type="Rhea" id="RHEA:47844"/>
        <dbReference type="ChEBI" id="CHEBI:15378"/>
        <dbReference type="ChEBI" id="CHEBI:16526"/>
        <dbReference type="ChEBI" id="CHEBI:33019"/>
        <dbReference type="ChEBI" id="CHEBI:37575"/>
        <dbReference type="ChEBI" id="CHEBI:57841"/>
        <dbReference type="ChEBI" id="CHEBI:62899"/>
        <dbReference type="EC" id="2.5.1.3"/>
    </reaction>
</comment>
<gene>
    <name evidence="9 13" type="primary">thiE</name>
    <name evidence="13" type="ORF">DK846_09450</name>
</gene>
<comment type="similarity">
    <text evidence="9 10">Belongs to the thiamine-phosphate synthase family.</text>
</comment>
<comment type="catalytic activity">
    <reaction evidence="7 9 10">
        <text>2-(2-carboxy-4-methylthiazol-5-yl)ethyl phosphate + 4-amino-2-methyl-5-(diphosphooxymethyl)pyrimidine + 2 H(+) = thiamine phosphate + CO2 + diphosphate</text>
        <dbReference type="Rhea" id="RHEA:47848"/>
        <dbReference type="ChEBI" id="CHEBI:15378"/>
        <dbReference type="ChEBI" id="CHEBI:16526"/>
        <dbReference type="ChEBI" id="CHEBI:33019"/>
        <dbReference type="ChEBI" id="CHEBI:37575"/>
        <dbReference type="ChEBI" id="CHEBI:57841"/>
        <dbReference type="ChEBI" id="CHEBI:62890"/>
        <dbReference type="EC" id="2.5.1.3"/>
    </reaction>
</comment>
<keyword evidence="2 9" id="KW-0808">Transferase</keyword>
<evidence type="ECO:0000259" key="12">
    <source>
        <dbReference type="Pfam" id="PF02581"/>
    </source>
</evidence>
<dbReference type="AlphaFoldDB" id="A0A2V2N6T7"/>
<reference evidence="13 14" key="1">
    <citation type="submission" date="2018-05" db="EMBL/GenBank/DDBJ databases">
        <title>Draft genome of Methanospirillum lacunae Ki8-1.</title>
        <authorList>
            <person name="Dueholm M.S."/>
            <person name="Nielsen P.H."/>
            <person name="Bakmann L.F."/>
            <person name="Otzen D.E."/>
        </authorList>
    </citation>
    <scope>NUCLEOTIDE SEQUENCE [LARGE SCALE GENOMIC DNA]</scope>
    <source>
        <strain evidence="13 14">Ki8-1</strain>
    </source>
</reference>
<accession>A0A2V2N6T7</accession>
<dbReference type="Pfam" id="PF02581">
    <property type="entry name" value="TMP-TENI"/>
    <property type="match status" value="1"/>
</dbReference>
<dbReference type="InterPro" id="IPR013785">
    <property type="entry name" value="Aldolase_TIM"/>
</dbReference>
<keyword evidence="4 9" id="KW-0460">Magnesium</keyword>
<feature type="binding site" evidence="9">
    <location>
        <position position="163"/>
    </location>
    <ligand>
        <name>2-[(2R,5Z)-2-carboxy-4-methylthiazol-5(2H)-ylidene]ethyl phosphate</name>
        <dbReference type="ChEBI" id="CHEBI:62899"/>
    </ligand>
</feature>
<dbReference type="Proteomes" id="UP000245657">
    <property type="component" value="Unassembled WGS sequence"/>
</dbReference>
<dbReference type="GO" id="GO:0005737">
    <property type="term" value="C:cytoplasm"/>
    <property type="evidence" value="ECO:0007669"/>
    <property type="project" value="TreeGrafter"/>
</dbReference>
<feature type="binding site" evidence="9">
    <location>
        <begin position="183"/>
        <end position="184"/>
    </location>
    <ligand>
        <name>2-[(2R,5Z)-2-carboxy-4-methylthiazol-5(2H)-ylidene]ethyl phosphate</name>
        <dbReference type="ChEBI" id="CHEBI:62899"/>
    </ligand>
</feature>
<feature type="binding site" evidence="9">
    <location>
        <position position="106"/>
    </location>
    <ligand>
        <name>4-amino-2-methyl-5-(diphosphooxymethyl)pyrimidine</name>
        <dbReference type="ChEBI" id="CHEBI:57841"/>
    </ligand>
</feature>
<evidence type="ECO:0000256" key="9">
    <source>
        <dbReference type="HAMAP-Rule" id="MF_00097"/>
    </source>
</evidence>
<dbReference type="HAMAP" id="MF_00097">
    <property type="entry name" value="TMP_synthase"/>
    <property type="match status" value="1"/>
</dbReference>
<feature type="binding site" evidence="9">
    <location>
        <position position="68"/>
    </location>
    <ligand>
        <name>Mg(2+)</name>
        <dbReference type="ChEBI" id="CHEBI:18420"/>
    </ligand>
</feature>
<feature type="binding site" evidence="9">
    <location>
        <begin position="132"/>
        <end position="134"/>
    </location>
    <ligand>
        <name>2-[(2R,5Z)-2-carboxy-4-methylthiazol-5(2H)-ylidene]ethyl phosphate</name>
        <dbReference type="ChEBI" id="CHEBI:62899"/>
    </ligand>
</feature>
<sequence length="208" mass="21744">MSYELYVVTDEELSHGVSHVEIARQAVAGGADVIQLRDKKLPGRDLFRIACDIRAVTAGSGALFIVNDRLDIALASNADGVHIGKQDLPLSVIRPLAPSPFIIGVSVSSVEQAKVSEEEGADYVAISPVFSTGSKHDAGPGLGLGLVREISEAVSIPVIGIGGIHADNAGNIFRAGADGVAVISAVVSQPDITEAARAFKLRIRQFRP</sequence>
<comment type="catalytic activity">
    <reaction evidence="6 9 10">
        <text>4-methyl-5-(2-phosphooxyethyl)-thiazole + 4-amino-2-methyl-5-(diphosphooxymethyl)pyrimidine + H(+) = thiamine phosphate + diphosphate</text>
        <dbReference type="Rhea" id="RHEA:22328"/>
        <dbReference type="ChEBI" id="CHEBI:15378"/>
        <dbReference type="ChEBI" id="CHEBI:33019"/>
        <dbReference type="ChEBI" id="CHEBI:37575"/>
        <dbReference type="ChEBI" id="CHEBI:57841"/>
        <dbReference type="ChEBI" id="CHEBI:58296"/>
        <dbReference type="EC" id="2.5.1.3"/>
    </reaction>
</comment>
<dbReference type="SUPFAM" id="SSF51391">
    <property type="entry name" value="Thiamin phosphate synthase"/>
    <property type="match status" value="1"/>
</dbReference>